<feature type="region of interest" description="Disordered" evidence="1">
    <location>
        <begin position="256"/>
        <end position="330"/>
    </location>
</feature>
<dbReference type="PRINTS" id="PR00625">
    <property type="entry name" value="JDOMAIN"/>
</dbReference>
<dbReference type="Pfam" id="PF00226">
    <property type="entry name" value="DnaJ"/>
    <property type="match status" value="1"/>
</dbReference>
<dbReference type="RefSeq" id="XP_067816880.1">
    <property type="nucleotide sequence ID" value="XM_067960018.1"/>
</dbReference>
<feature type="domain" description="J" evidence="2">
    <location>
        <begin position="43"/>
        <end position="132"/>
    </location>
</feature>
<dbReference type="KEGG" id="blac:94345689"/>
<organism evidence="3 4">
    <name type="scientific">Bremia lactucae</name>
    <name type="common">Lettuce downy mildew</name>
    <dbReference type="NCBI Taxonomy" id="4779"/>
    <lineage>
        <taxon>Eukaryota</taxon>
        <taxon>Sar</taxon>
        <taxon>Stramenopiles</taxon>
        <taxon>Oomycota</taxon>
        <taxon>Peronosporomycetes</taxon>
        <taxon>Peronosporales</taxon>
        <taxon>Peronosporaceae</taxon>
        <taxon>Bremia</taxon>
    </lineage>
</organism>
<evidence type="ECO:0000313" key="3">
    <source>
        <dbReference type="EMBL" id="TDH67381.1"/>
    </source>
</evidence>
<dbReference type="Proteomes" id="UP000294530">
    <property type="component" value="Unassembled WGS sequence"/>
</dbReference>
<dbReference type="SMART" id="SM00271">
    <property type="entry name" value="DnaJ"/>
    <property type="match status" value="1"/>
</dbReference>
<dbReference type="GO" id="GO:0005789">
    <property type="term" value="C:endoplasmic reticulum membrane"/>
    <property type="evidence" value="ECO:0007669"/>
    <property type="project" value="TreeGrafter"/>
</dbReference>
<protein>
    <recommendedName>
        <fullName evidence="2">J domain-containing protein</fullName>
    </recommendedName>
</protein>
<evidence type="ECO:0000259" key="2">
    <source>
        <dbReference type="PROSITE" id="PS50076"/>
    </source>
</evidence>
<feature type="compositionally biased region" description="Polar residues" evidence="1">
    <location>
        <begin position="301"/>
        <end position="312"/>
    </location>
</feature>
<dbReference type="InterPro" id="IPR051100">
    <property type="entry name" value="DnaJ_subfamily_B/C"/>
</dbReference>
<dbReference type="PANTHER" id="PTHR43908">
    <property type="entry name" value="AT29763P-RELATED"/>
    <property type="match status" value="1"/>
</dbReference>
<feature type="compositionally biased region" description="Basic and acidic residues" evidence="1">
    <location>
        <begin position="319"/>
        <end position="330"/>
    </location>
</feature>
<evidence type="ECO:0000313" key="4">
    <source>
        <dbReference type="Proteomes" id="UP000294530"/>
    </source>
</evidence>
<dbReference type="SUPFAM" id="SSF46565">
    <property type="entry name" value="Chaperone J-domain"/>
    <property type="match status" value="1"/>
</dbReference>
<dbReference type="GO" id="GO:0071218">
    <property type="term" value="P:cellular response to misfolded protein"/>
    <property type="evidence" value="ECO:0007669"/>
    <property type="project" value="TreeGrafter"/>
</dbReference>
<dbReference type="GeneID" id="94345689"/>
<feature type="compositionally biased region" description="Polar residues" evidence="1">
    <location>
        <begin position="256"/>
        <end position="269"/>
    </location>
</feature>
<dbReference type="CDD" id="cd06257">
    <property type="entry name" value="DnaJ"/>
    <property type="match status" value="1"/>
</dbReference>
<dbReference type="PANTHER" id="PTHR43908:SF3">
    <property type="entry name" value="AT29763P-RELATED"/>
    <property type="match status" value="1"/>
</dbReference>
<reference evidence="3 4" key="1">
    <citation type="journal article" date="2021" name="Genome Biol.">
        <title>AFLAP: assembly-free linkage analysis pipeline using k-mers from genome sequencing data.</title>
        <authorList>
            <person name="Fletcher K."/>
            <person name="Zhang L."/>
            <person name="Gil J."/>
            <person name="Han R."/>
            <person name="Cavanaugh K."/>
            <person name="Michelmore R."/>
        </authorList>
    </citation>
    <scope>NUCLEOTIDE SEQUENCE [LARGE SCALE GENOMIC DNA]</scope>
    <source>
        <strain evidence="3 4">SF5</strain>
    </source>
</reference>
<dbReference type="InterPro" id="IPR036869">
    <property type="entry name" value="J_dom_sf"/>
</dbReference>
<sequence>MKKFQSRCGTKLSDKDMEHHREYMKKFKMQSSDADQKKMLYKDHYEVLGINRDASHTEVGRLQITPLTLLTYDSCKYNHRYFYIRRAYRKLALKCHPDRRPSPNALERWEGVPVAYAVLSNPNDRTDYDATLPTRDALIEFYRAYNPSKLDNTTIETIIDGWAGREVELFEMLNQKYEVLPHKGIAKAVHGAAVMSISRERSHKVALDTQMDTSKDAATVEITWKNTIVSAFCCKNALIRCFNSFNTTYYVVDTTSPGSLATRGSSDTPGQAMPGNRRSPAPPSKLSKPLSPDFDLPFDAENSSTATTTDGSPPSGDECYARSRNEFIVS</sequence>
<proteinExistence type="predicted"/>
<dbReference type="InterPro" id="IPR001623">
    <property type="entry name" value="DnaJ_domain"/>
</dbReference>
<dbReference type="PROSITE" id="PS50076">
    <property type="entry name" value="DNAJ_2"/>
    <property type="match status" value="1"/>
</dbReference>
<name>A0A976ID65_BRELC</name>
<comment type="caution">
    <text evidence="3">The sequence shown here is derived from an EMBL/GenBank/DDBJ whole genome shotgun (WGS) entry which is preliminary data.</text>
</comment>
<dbReference type="EMBL" id="SHOA02000014">
    <property type="protein sequence ID" value="TDH67381.1"/>
    <property type="molecule type" value="Genomic_DNA"/>
</dbReference>
<dbReference type="OrthoDB" id="442087at2759"/>
<gene>
    <name evidence="3" type="ORF">CCR75_001917</name>
</gene>
<accession>A0A976ID65</accession>
<evidence type="ECO:0000256" key="1">
    <source>
        <dbReference type="SAM" id="MobiDB-lite"/>
    </source>
</evidence>
<dbReference type="Gene3D" id="1.10.287.110">
    <property type="entry name" value="DnaJ domain"/>
    <property type="match status" value="1"/>
</dbReference>
<dbReference type="AlphaFoldDB" id="A0A976ID65"/>
<keyword evidence="4" id="KW-1185">Reference proteome</keyword>
<dbReference type="GO" id="GO:0030544">
    <property type="term" value="F:Hsp70 protein binding"/>
    <property type="evidence" value="ECO:0007669"/>
    <property type="project" value="TreeGrafter"/>
</dbReference>